<dbReference type="SMART" id="SM00369">
    <property type="entry name" value="LRR_TYP"/>
    <property type="match status" value="3"/>
</dbReference>
<dbReference type="Pfam" id="PF07714">
    <property type="entry name" value="PK_Tyr_Ser-Thr"/>
    <property type="match status" value="1"/>
</dbReference>
<keyword evidence="3 8" id="KW-0812">Transmembrane</keyword>
<dbReference type="InterPro" id="IPR050647">
    <property type="entry name" value="Plant_LRR-RLKs"/>
</dbReference>
<feature type="domain" description="Protein kinase" evidence="10">
    <location>
        <begin position="465"/>
        <end position="733"/>
    </location>
</feature>
<evidence type="ECO:0000256" key="3">
    <source>
        <dbReference type="ARBA" id="ARBA00022692"/>
    </source>
</evidence>
<keyword evidence="5 8" id="KW-1133">Transmembrane helix</keyword>
<evidence type="ECO:0000256" key="6">
    <source>
        <dbReference type="ARBA" id="ARBA00023136"/>
    </source>
</evidence>
<dbReference type="SUPFAM" id="SSF52058">
    <property type="entry name" value="L domain-like"/>
    <property type="match status" value="1"/>
</dbReference>
<evidence type="ECO:0000256" key="5">
    <source>
        <dbReference type="ARBA" id="ARBA00022989"/>
    </source>
</evidence>
<keyword evidence="7" id="KW-0325">Glycoprotein</keyword>
<name>A0ABR2PR52_9ROSI</name>
<evidence type="ECO:0000256" key="4">
    <source>
        <dbReference type="ARBA" id="ARBA00022737"/>
    </source>
</evidence>
<keyword evidence="2" id="KW-0433">Leucine-rich repeat</keyword>
<organism evidence="11 12">
    <name type="scientific">Hibiscus sabdariffa</name>
    <name type="common">roselle</name>
    <dbReference type="NCBI Taxonomy" id="183260"/>
    <lineage>
        <taxon>Eukaryota</taxon>
        <taxon>Viridiplantae</taxon>
        <taxon>Streptophyta</taxon>
        <taxon>Embryophyta</taxon>
        <taxon>Tracheophyta</taxon>
        <taxon>Spermatophyta</taxon>
        <taxon>Magnoliopsida</taxon>
        <taxon>eudicotyledons</taxon>
        <taxon>Gunneridae</taxon>
        <taxon>Pentapetalae</taxon>
        <taxon>rosids</taxon>
        <taxon>malvids</taxon>
        <taxon>Malvales</taxon>
        <taxon>Malvaceae</taxon>
        <taxon>Malvoideae</taxon>
        <taxon>Hibiscus</taxon>
    </lineage>
</organism>
<dbReference type="InterPro" id="IPR011009">
    <property type="entry name" value="Kinase-like_dom_sf"/>
</dbReference>
<dbReference type="Pfam" id="PF00560">
    <property type="entry name" value="LRR_1"/>
    <property type="match status" value="2"/>
</dbReference>
<accession>A0ABR2PR52</accession>
<proteinExistence type="predicted"/>
<evidence type="ECO:0000256" key="8">
    <source>
        <dbReference type="SAM" id="Phobius"/>
    </source>
</evidence>
<feature type="chain" id="PRO_5045241005" description="Protein kinase domain-containing protein" evidence="9">
    <location>
        <begin position="23"/>
        <end position="879"/>
    </location>
</feature>
<evidence type="ECO:0000256" key="7">
    <source>
        <dbReference type="ARBA" id="ARBA00023180"/>
    </source>
</evidence>
<dbReference type="InterPro" id="IPR032675">
    <property type="entry name" value="LRR_dom_sf"/>
</dbReference>
<dbReference type="Gene3D" id="3.80.10.10">
    <property type="entry name" value="Ribonuclease Inhibitor"/>
    <property type="match status" value="2"/>
</dbReference>
<feature type="transmembrane region" description="Helical" evidence="8">
    <location>
        <begin position="374"/>
        <end position="398"/>
    </location>
</feature>
<dbReference type="EMBL" id="JBBPBN010000053">
    <property type="protein sequence ID" value="KAK8990839.1"/>
    <property type="molecule type" value="Genomic_DNA"/>
</dbReference>
<feature type="signal peptide" evidence="9">
    <location>
        <begin position="1"/>
        <end position="22"/>
    </location>
</feature>
<evidence type="ECO:0000313" key="11">
    <source>
        <dbReference type="EMBL" id="KAK8990839.1"/>
    </source>
</evidence>
<evidence type="ECO:0000256" key="9">
    <source>
        <dbReference type="SAM" id="SignalP"/>
    </source>
</evidence>
<comment type="caution">
    <text evidence="11">The sequence shown here is derived from an EMBL/GenBank/DDBJ whole genome shotgun (WGS) entry which is preliminary data.</text>
</comment>
<dbReference type="SUPFAM" id="SSF56112">
    <property type="entry name" value="Protein kinase-like (PK-like)"/>
    <property type="match status" value="1"/>
</dbReference>
<dbReference type="PANTHER" id="PTHR48056:SF61">
    <property type="entry name" value="PROTEIN KINASE DOMAIN-CONTAINING PROTEIN"/>
    <property type="match status" value="1"/>
</dbReference>
<dbReference type="Proteomes" id="UP001396334">
    <property type="component" value="Unassembled WGS sequence"/>
</dbReference>
<keyword evidence="9" id="KW-0732">Signal</keyword>
<keyword evidence="4" id="KW-0677">Repeat</keyword>
<dbReference type="InterPro" id="IPR001611">
    <property type="entry name" value="Leu-rich_rpt"/>
</dbReference>
<gene>
    <name evidence="11" type="ORF">V6N11_028797</name>
</gene>
<sequence length="879" mass="97792">MENYSSLLSLLLWLPWSFFVLGADSQLLNSQTQVLLQLKKHLEYPNQLHIWHDRRTLFCSLPPSANVNISCEFNSVTELKIMGDKPSLEVTDFHGFPIPNQTLSATFSMDSFVTTLSRLPSLKVLALVSLGIWGPLPDKIHRLSSLESLDLSSNFLFGSIPPKVSTMVKLQTLVFDHNFFNDTVPHVFDSLSDLTYLSLENNRLMGALPNLTTLTNLQVLDLSGNKFDSHLPTLPKGLLMVSLQKNSFTGEIPTQYTHLTQLQHLDISFNKLSGTPPALLFSLPNISFLNLASNVLSGSLGYNLTCGTNLGFVDVSNNRLTGSLPSCLNSESGKKVVNFNGNCLSIDEDHHQHPEPYCRDEVHKNRSNPNAKGLGVLVSLIVGIAVITVLLAVAFVIVCRHYCHRGISEQHLLHKSVQENSTIGFSSEILTNARYISENAKLGAQGLPPCRSFTLEELKEATNNFDNSAFLGEGSYGKLFKGRLESGIQVAIRCLPTTKKYWIRNLKLRLDMLSRIRHPHLVCILGHCIEVKQDDCSVNRVFLVYEYIPNGNFRSHLSDNCVGEVLNWSERLAVLIGVCKAVQFLHTGVIPGFFHNRLKSNNILLNQHRMAKLGDYGLSIISEETNDYTAKGEDPHKSWQMTRLEDDVYSFGLILLETMVGSTIAAKTEATLRDELACLSNQDGRGRFMNPVVTATGSQESISIVISMANKCMCPELWSRPSFEDILWNLQRLKSNGRMKGGHASPMFSTNGQVMVKTKKHDKKFRSYGSNRSGEVSFKKVENASNGVVDARRCSFKKVENTNNGVVDARSCQGLRAFGVEFICFLSCRSSCMANQKDKEEKRIGYGGGFCEFVCAKLMVVVKEGEGREREIELVVGGC</sequence>
<dbReference type="Gene3D" id="1.10.510.10">
    <property type="entry name" value="Transferase(Phosphotransferase) domain 1"/>
    <property type="match status" value="1"/>
</dbReference>
<keyword evidence="12" id="KW-1185">Reference proteome</keyword>
<dbReference type="Pfam" id="PF13855">
    <property type="entry name" value="LRR_8"/>
    <property type="match status" value="1"/>
</dbReference>
<comment type="subcellular location">
    <subcellularLocation>
        <location evidence="1">Membrane</location>
    </subcellularLocation>
</comment>
<evidence type="ECO:0000256" key="1">
    <source>
        <dbReference type="ARBA" id="ARBA00004370"/>
    </source>
</evidence>
<evidence type="ECO:0000256" key="2">
    <source>
        <dbReference type="ARBA" id="ARBA00022614"/>
    </source>
</evidence>
<dbReference type="InterPro" id="IPR001245">
    <property type="entry name" value="Ser-Thr/Tyr_kinase_cat_dom"/>
</dbReference>
<dbReference type="InterPro" id="IPR003591">
    <property type="entry name" value="Leu-rich_rpt_typical-subtyp"/>
</dbReference>
<dbReference type="Gene3D" id="3.30.200.20">
    <property type="entry name" value="Phosphorylase Kinase, domain 1"/>
    <property type="match status" value="1"/>
</dbReference>
<protein>
    <recommendedName>
        <fullName evidence="10">Protein kinase domain-containing protein</fullName>
    </recommendedName>
</protein>
<evidence type="ECO:0000313" key="12">
    <source>
        <dbReference type="Proteomes" id="UP001396334"/>
    </source>
</evidence>
<reference evidence="11 12" key="1">
    <citation type="journal article" date="2024" name="G3 (Bethesda)">
        <title>Genome assembly of Hibiscus sabdariffa L. provides insights into metabolisms of medicinal natural products.</title>
        <authorList>
            <person name="Kim T."/>
        </authorList>
    </citation>
    <scope>NUCLEOTIDE SEQUENCE [LARGE SCALE GENOMIC DNA]</scope>
    <source>
        <strain evidence="11">TK-2024</strain>
        <tissue evidence="11">Old leaves</tissue>
    </source>
</reference>
<dbReference type="PANTHER" id="PTHR48056">
    <property type="entry name" value="LRR RECEPTOR-LIKE SERINE/THREONINE-PROTEIN KINASE-RELATED"/>
    <property type="match status" value="1"/>
</dbReference>
<keyword evidence="6 8" id="KW-0472">Membrane</keyword>
<dbReference type="PROSITE" id="PS50011">
    <property type="entry name" value="PROTEIN_KINASE_DOM"/>
    <property type="match status" value="1"/>
</dbReference>
<dbReference type="InterPro" id="IPR000719">
    <property type="entry name" value="Prot_kinase_dom"/>
</dbReference>
<evidence type="ECO:0000259" key="10">
    <source>
        <dbReference type="PROSITE" id="PS50011"/>
    </source>
</evidence>